<gene>
    <name evidence="3" type="ORF">SADUNF_Sadunf01G0162100</name>
</gene>
<feature type="transmembrane region" description="Helical" evidence="2">
    <location>
        <begin position="68"/>
        <end position="87"/>
    </location>
</feature>
<keyword evidence="2" id="KW-0812">Transmembrane</keyword>
<organism evidence="3 4">
    <name type="scientific">Salix dunnii</name>
    <dbReference type="NCBI Taxonomy" id="1413687"/>
    <lineage>
        <taxon>Eukaryota</taxon>
        <taxon>Viridiplantae</taxon>
        <taxon>Streptophyta</taxon>
        <taxon>Embryophyta</taxon>
        <taxon>Tracheophyta</taxon>
        <taxon>Spermatophyta</taxon>
        <taxon>Magnoliopsida</taxon>
        <taxon>eudicotyledons</taxon>
        <taxon>Gunneridae</taxon>
        <taxon>Pentapetalae</taxon>
        <taxon>rosids</taxon>
        <taxon>fabids</taxon>
        <taxon>Malpighiales</taxon>
        <taxon>Salicaceae</taxon>
        <taxon>Saliceae</taxon>
        <taxon>Salix</taxon>
    </lineage>
</organism>
<feature type="compositionally biased region" description="Gly residues" evidence="1">
    <location>
        <begin position="1"/>
        <end position="11"/>
    </location>
</feature>
<dbReference type="PANTHER" id="PTHR47565:SF2">
    <property type="entry name" value="CYTOCHROME C OXIDASE 19-1"/>
    <property type="match status" value="1"/>
</dbReference>
<name>A0A835NC04_9ROSI</name>
<dbReference type="OrthoDB" id="268594at2759"/>
<evidence type="ECO:0000256" key="2">
    <source>
        <dbReference type="SAM" id="Phobius"/>
    </source>
</evidence>
<sequence length="211" mass="23601">MSAGRAFGGNRGLRPAPPEKGISPLDHMHECDLEKKDYLNCLKSSGHQSEKCILFSKKYLECRMEKQVYWVSLLYLSNSISLGVVFARYSSRYVSLKVLSSMSSSASTGETNDVNEAVESRSDDKNMEFTLINCPVWVLHESAASFSQAVESLELAGRGAELAMAWNGKDVHVWHKRLAYQVAVYALLKTAIDEEILLSHDRHNPSPVEKM</sequence>
<reference evidence="3 4" key="1">
    <citation type="submission" date="2020-10" db="EMBL/GenBank/DDBJ databases">
        <title>Plant Genome Project.</title>
        <authorList>
            <person name="Zhang R.-G."/>
        </authorList>
    </citation>
    <scope>NUCLEOTIDE SEQUENCE [LARGE SCALE GENOMIC DNA]</scope>
    <source>
        <strain evidence="3">FAFU-HL-1</strain>
        <tissue evidence="3">Leaf</tissue>
    </source>
</reference>
<evidence type="ECO:0000313" key="4">
    <source>
        <dbReference type="Proteomes" id="UP000657918"/>
    </source>
</evidence>
<keyword evidence="2" id="KW-1133">Transmembrane helix</keyword>
<dbReference type="AlphaFoldDB" id="A0A835NC04"/>
<dbReference type="Proteomes" id="UP000657918">
    <property type="component" value="Unassembled WGS sequence"/>
</dbReference>
<dbReference type="EMBL" id="JADGMS010000001">
    <property type="protein sequence ID" value="KAF9690113.1"/>
    <property type="molecule type" value="Genomic_DNA"/>
</dbReference>
<dbReference type="PANTHER" id="PTHR47565">
    <property type="entry name" value="CYTOCHROME C OXIDASE 19-1"/>
    <property type="match status" value="1"/>
</dbReference>
<proteinExistence type="predicted"/>
<evidence type="ECO:0008006" key="5">
    <source>
        <dbReference type="Google" id="ProtNLM"/>
    </source>
</evidence>
<protein>
    <recommendedName>
        <fullName evidence="5">CHCH domain-containing protein</fullName>
    </recommendedName>
</protein>
<accession>A0A835NC04</accession>
<comment type="caution">
    <text evidence="3">The sequence shown here is derived from an EMBL/GenBank/DDBJ whole genome shotgun (WGS) entry which is preliminary data.</text>
</comment>
<keyword evidence="2" id="KW-0472">Membrane</keyword>
<dbReference type="PROSITE" id="PS51808">
    <property type="entry name" value="CHCH"/>
    <property type="match status" value="1"/>
</dbReference>
<evidence type="ECO:0000313" key="3">
    <source>
        <dbReference type="EMBL" id="KAF9690113.1"/>
    </source>
</evidence>
<feature type="region of interest" description="Disordered" evidence="1">
    <location>
        <begin position="1"/>
        <end position="24"/>
    </location>
</feature>
<keyword evidence="4" id="KW-1185">Reference proteome</keyword>
<evidence type="ECO:0000256" key="1">
    <source>
        <dbReference type="SAM" id="MobiDB-lite"/>
    </source>
</evidence>